<organism evidence="6 8">
    <name type="scientific">Demequina capsici</name>
    <dbReference type="NCBI Taxonomy" id="3075620"/>
    <lineage>
        <taxon>Bacteria</taxon>
        <taxon>Bacillati</taxon>
        <taxon>Actinomycetota</taxon>
        <taxon>Actinomycetes</taxon>
        <taxon>Micrococcales</taxon>
        <taxon>Demequinaceae</taxon>
        <taxon>Demequina</taxon>
    </lineage>
</organism>
<dbReference type="GO" id="GO:0005829">
    <property type="term" value="C:cytosol"/>
    <property type="evidence" value="ECO:0007669"/>
    <property type="project" value="TreeGrafter"/>
</dbReference>
<dbReference type="SUPFAM" id="SSF53098">
    <property type="entry name" value="Ribonuclease H-like"/>
    <property type="match status" value="1"/>
</dbReference>
<dbReference type="InterPro" id="IPR036397">
    <property type="entry name" value="RNaseH_sf"/>
</dbReference>
<proteinExistence type="predicted"/>
<dbReference type="InterPro" id="IPR012337">
    <property type="entry name" value="RNaseH-like_sf"/>
</dbReference>
<gene>
    <name evidence="6" type="ORF">RN606_11630</name>
    <name evidence="7" type="ORF">RN607_11570</name>
</gene>
<dbReference type="EMBL" id="CP134879">
    <property type="protein sequence ID" value="WNM24002.1"/>
    <property type="molecule type" value="Genomic_DNA"/>
</dbReference>
<feature type="domain" description="Exonuclease" evidence="5">
    <location>
        <begin position="7"/>
        <end position="189"/>
    </location>
</feature>
<dbReference type="Gene3D" id="3.30.420.10">
    <property type="entry name" value="Ribonuclease H-like superfamily/Ribonuclease H"/>
    <property type="match status" value="1"/>
</dbReference>
<dbReference type="PANTHER" id="PTHR30231">
    <property type="entry name" value="DNA POLYMERASE III SUBUNIT EPSILON"/>
    <property type="match status" value="1"/>
</dbReference>
<keyword evidence="8" id="KW-1185">Reference proteome</keyword>
<dbReference type="SMART" id="SM00479">
    <property type="entry name" value="EXOIII"/>
    <property type="match status" value="1"/>
</dbReference>
<evidence type="ECO:0000313" key="6">
    <source>
        <dbReference type="EMBL" id="WNM24002.1"/>
    </source>
</evidence>
<name>A0AA96F734_9MICO</name>
<evidence type="ECO:0000259" key="5">
    <source>
        <dbReference type="SMART" id="SM00479"/>
    </source>
</evidence>
<evidence type="ECO:0000313" key="7">
    <source>
        <dbReference type="EMBL" id="WNM26830.1"/>
    </source>
</evidence>
<sequence length="252" mass="27493">MTWLDETMVGFDTETTGVSTANDRIVTAAIITRRAGEEPRTRTWLINPGVEIPARAIEVHGITNEKARAEGMDPAQGLEEIATALAEPLAAGIPVVGFNAQYDLSILEAELARHGLASLASRLPRGIRPIVDPLVIDRFLDRYRKGGRKLIDMCRIYAVPVVADDLHAADADVLATLDLLPAMAHLHPTLAQVALDDLHDQQIEAHRVWATRFAAFLKSKGETDDLPSPLWPVSAADPEPQPQPEPELDALF</sequence>
<protein>
    <submittedName>
        <fullName evidence="6">Exonuclease domain-containing protein</fullName>
    </submittedName>
</protein>
<evidence type="ECO:0000256" key="2">
    <source>
        <dbReference type="ARBA" id="ARBA00022801"/>
    </source>
</evidence>
<dbReference type="Proteomes" id="UP001303408">
    <property type="component" value="Chromosome"/>
</dbReference>
<dbReference type="AlphaFoldDB" id="A0AA96F734"/>
<dbReference type="NCBIfam" id="NF005927">
    <property type="entry name" value="PRK07942.1"/>
    <property type="match status" value="1"/>
</dbReference>
<keyword evidence="3 6" id="KW-0269">Exonuclease</keyword>
<dbReference type="RefSeq" id="WP_313497352.1">
    <property type="nucleotide sequence ID" value="NZ_CP134879.1"/>
</dbReference>
<dbReference type="Pfam" id="PF00929">
    <property type="entry name" value="RNase_T"/>
    <property type="match status" value="1"/>
</dbReference>
<dbReference type="Proteomes" id="UP001304125">
    <property type="component" value="Chromosome"/>
</dbReference>
<dbReference type="KEGG" id="dcp:RN607_11570"/>
<evidence type="ECO:0000256" key="4">
    <source>
        <dbReference type="SAM" id="MobiDB-lite"/>
    </source>
</evidence>
<dbReference type="PANTHER" id="PTHR30231:SF4">
    <property type="entry name" value="PROTEIN NEN2"/>
    <property type="match status" value="1"/>
</dbReference>
<feature type="region of interest" description="Disordered" evidence="4">
    <location>
        <begin position="223"/>
        <end position="252"/>
    </location>
</feature>
<evidence type="ECO:0000256" key="3">
    <source>
        <dbReference type="ARBA" id="ARBA00022839"/>
    </source>
</evidence>
<dbReference type="GO" id="GO:0003676">
    <property type="term" value="F:nucleic acid binding"/>
    <property type="evidence" value="ECO:0007669"/>
    <property type="project" value="InterPro"/>
</dbReference>
<keyword evidence="1" id="KW-0540">Nuclease</keyword>
<keyword evidence="2" id="KW-0378">Hydrolase</keyword>
<evidence type="ECO:0000313" key="8">
    <source>
        <dbReference type="Proteomes" id="UP001304125"/>
    </source>
</evidence>
<dbReference type="CDD" id="cd06127">
    <property type="entry name" value="DEDDh"/>
    <property type="match status" value="1"/>
</dbReference>
<accession>A0AA96FCF3</accession>
<dbReference type="GO" id="GO:0008408">
    <property type="term" value="F:3'-5' exonuclease activity"/>
    <property type="evidence" value="ECO:0007669"/>
    <property type="project" value="TreeGrafter"/>
</dbReference>
<reference evidence="6 8" key="1">
    <citation type="submission" date="2023-09" db="EMBL/GenBank/DDBJ databases">
        <title>Demequina sp. a novel bacteria isolated from Capsicum annuum.</title>
        <authorList>
            <person name="Humaira Z."/>
            <person name="Lee J."/>
            <person name="Cho D."/>
        </authorList>
    </citation>
    <scope>NUCLEOTIDE SEQUENCE [LARGE SCALE GENOMIC DNA]</scope>
    <source>
        <strain evidence="6 8">OYTSA14</strain>
        <strain evidence="7">PMTSA13</strain>
    </source>
</reference>
<dbReference type="InterPro" id="IPR013520">
    <property type="entry name" value="Ribonucl_H"/>
</dbReference>
<dbReference type="EMBL" id="CP134880">
    <property type="protein sequence ID" value="WNM26830.1"/>
    <property type="molecule type" value="Genomic_DNA"/>
</dbReference>
<accession>A0AA96F734</accession>
<evidence type="ECO:0000256" key="1">
    <source>
        <dbReference type="ARBA" id="ARBA00022722"/>
    </source>
</evidence>